<feature type="non-terminal residue" evidence="2">
    <location>
        <position position="261"/>
    </location>
</feature>
<feature type="compositionally biased region" description="Basic and acidic residues" evidence="1">
    <location>
        <begin position="234"/>
        <end position="244"/>
    </location>
</feature>
<feature type="compositionally biased region" description="Acidic residues" evidence="1">
    <location>
        <begin position="215"/>
        <end position="233"/>
    </location>
</feature>
<accession>A0A4Q2D083</accession>
<organism evidence="2 3">
    <name type="scientific">Candolleomyces aberdarensis</name>
    <dbReference type="NCBI Taxonomy" id="2316362"/>
    <lineage>
        <taxon>Eukaryota</taxon>
        <taxon>Fungi</taxon>
        <taxon>Dikarya</taxon>
        <taxon>Basidiomycota</taxon>
        <taxon>Agaricomycotina</taxon>
        <taxon>Agaricomycetes</taxon>
        <taxon>Agaricomycetidae</taxon>
        <taxon>Agaricales</taxon>
        <taxon>Agaricineae</taxon>
        <taxon>Psathyrellaceae</taxon>
        <taxon>Candolleomyces</taxon>
    </lineage>
</organism>
<evidence type="ECO:0000313" key="3">
    <source>
        <dbReference type="Proteomes" id="UP000290288"/>
    </source>
</evidence>
<feature type="region of interest" description="Disordered" evidence="1">
    <location>
        <begin position="67"/>
        <end position="92"/>
    </location>
</feature>
<dbReference type="EMBL" id="SDEE01001733">
    <property type="protein sequence ID" value="RXW11634.1"/>
    <property type="molecule type" value="Genomic_DNA"/>
</dbReference>
<dbReference type="Proteomes" id="UP000290288">
    <property type="component" value="Unassembled WGS sequence"/>
</dbReference>
<reference evidence="2 3" key="1">
    <citation type="submission" date="2019-01" db="EMBL/GenBank/DDBJ databases">
        <title>Draft genome sequence of Psathyrella aberdarensis IHI B618.</title>
        <authorList>
            <person name="Buettner E."/>
            <person name="Kellner H."/>
        </authorList>
    </citation>
    <scope>NUCLEOTIDE SEQUENCE [LARGE SCALE GENOMIC DNA]</scope>
    <source>
        <strain evidence="2 3">IHI B618</strain>
    </source>
</reference>
<dbReference type="OrthoDB" id="3365224at2759"/>
<feature type="compositionally biased region" description="Acidic residues" evidence="1">
    <location>
        <begin position="162"/>
        <end position="173"/>
    </location>
</feature>
<feature type="compositionally biased region" description="Basic and acidic residues" evidence="1">
    <location>
        <begin position="195"/>
        <end position="207"/>
    </location>
</feature>
<evidence type="ECO:0000256" key="1">
    <source>
        <dbReference type="SAM" id="MobiDB-lite"/>
    </source>
</evidence>
<feature type="region of interest" description="Disordered" evidence="1">
    <location>
        <begin position="156"/>
        <end position="176"/>
    </location>
</feature>
<keyword evidence="3" id="KW-1185">Reference proteome</keyword>
<dbReference type="AlphaFoldDB" id="A0A4Q2D083"/>
<protein>
    <submittedName>
        <fullName evidence="2">Uncharacterized protein</fullName>
    </submittedName>
</protein>
<feature type="compositionally biased region" description="Polar residues" evidence="1">
    <location>
        <begin position="67"/>
        <end position="85"/>
    </location>
</feature>
<feature type="region of interest" description="Disordered" evidence="1">
    <location>
        <begin position="195"/>
        <end position="261"/>
    </location>
</feature>
<proteinExistence type="predicted"/>
<gene>
    <name evidence="2" type="ORF">EST38_g14221</name>
</gene>
<name>A0A4Q2D083_9AGAR</name>
<sequence>MRTQFAPESEAWRGGPQFGGLSIEVTYAPGYVAPPMPEDEVLGDIQGLLTMNEPLLSKKKARVIMARTTSSRSDTNGKESGTATSLGVEALEGADWDVEGDLKSPGLPEREKDRIAQVLSGDTGDTFAELEAQAARVWEQQVQPMIHVGNHFADPYALPSESESESEVASEVEVDPRRLQRRMTEEELGRNQWKVEMKSKRREERGKKLMLNPSESEDGSAFESADDGLEDDEHGLWHLVDQKTGRGSTTLPGRVRVSAFD</sequence>
<comment type="caution">
    <text evidence="2">The sequence shown here is derived from an EMBL/GenBank/DDBJ whole genome shotgun (WGS) entry which is preliminary data.</text>
</comment>
<evidence type="ECO:0000313" key="2">
    <source>
        <dbReference type="EMBL" id="RXW11634.1"/>
    </source>
</evidence>